<dbReference type="Proteomes" id="UP000188320">
    <property type="component" value="Unassembled WGS sequence"/>
</dbReference>
<dbReference type="AlphaFoldDB" id="A0A1R1PPD6"/>
<evidence type="ECO:0000256" key="2">
    <source>
        <dbReference type="ARBA" id="ARBA00023043"/>
    </source>
</evidence>
<dbReference type="InterPro" id="IPR051165">
    <property type="entry name" value="Multifunctional_ANK_Repeat"/>
</dbReference>
<gene>
    <name evidence="3" type="ORF">AX774_g3691</name>
</gene>
<dbReference type="EMBL" id="LSSK01000586">
    <property type="protein sequence ID" value="OMH82819.1"/>
    <property type="molecule type" value="Genomic_DNA"/>
</dbReference>
<name>A0A1R1PPD6_ZANCU</name>
<sequence length="1026" mass="116885">MYVVIDKNTSTVVHKCTLFMNESEYLDIDIGKLFSANNESIEEETDIRISDSICIKPLITNIDASGILMCEMFDIAGESDIEMLIDICNTKFEFPPDIAGAVGTDIRCIGNKFMICCILEAALESCALNNLEFLIRVLDFERHTKISFRVLESIVNAKGAALDEELNEFVWEYGYQEEMDLLIYIICTYYAIRLDRKEIVSYLKDNYSSSKHAQIAFDAAIHHSKEDIVKMCFFIVELNSENIRKLTLMAYRCISVDLIRFLLKNSDRLEGDLDEVALKTAVKKNDYELAQEIVNKYLNTASISCLEEAVKSRNIISAKLLIESGVNLKSSEFKGIRIASENDDVDVLQLLLENGASVGLLVKNVIENLCSIKNYEIAERLTKLFSKNEDKVKVKANVKPKTSEGQFKDKTRLRFNKTILCLIIENQHYNQNNTNMYFEHESVLGSVGLYENLVEIINSGKKNITDVCVLYLTNPSGDSRVNRIARACYDSLVEIIKYIAKNDLQSTFNDTEYNEINEFMDQKKVVLNDRHYELVKSELVNRNFELLKIIVENGADIDLHNSMFLRTAFKVGDIDWIDYFISKGAKLKGGSDGFEEACRSNKIEVLKHWIKNGGVVPKNPEYECIKMACLLGNFDMVKLLVESGVDLSNPERNGVRIACRLGLKRTLKYLMDNNAILGNICRYQLERVCLIRNIDLVKTILEYYDGLGKLEKWNKKNIKKGRKLKIINHLDQQNTDRLDEYSLTKALLEKGEPIHNSDLLDGVEAAVIVANTEVLGLFLTYEFNLDDIYKILRIAVQLGNTDVVKVFMDNGFIIESNLDIVNIALETKKIEMVGLLLQHDAKNKSNSDFLRHINLDNIETLQLILACCPEIGDDSSLLQHAIEKNNIEAVKLLLKNTRSLKHIEYNYVLWACEINDLEILKLLLEKGAKIREGSESGVIETCENNNLEMLKLLLERNPNLVLEKDYGLEEAIEHENIEMVNLLVKHGADTSEYIESIMELADELDYDDLSESCEYNAGGYKKVKRS</sequence>
<accession>A0A1R1PPD6</accession>
<evidence type="ECO:0000313" key="3">
    <source>
        <dbReference type="EMBL" id="OMH82819.1"/>
    </source>
</evidence>
<reference evidence="4" key="1">
    <citation type="submission" date="2017-01" db="EMBL/GenBank/DDBJ databases">
        <authorList>
            <person name="Wang Y."/>
            <person name="White M."/>
            <person name="Kvist S."/>
            <person name="Moncalvo J.-M."/>
        </authorList>
    </citation>
    <scope>NUCLEOTIDE SEQUENCE [LARGE SCALE GENOMIC DNA]</scope>
    <source>
        <strain evidence="4">COL-18-3</strain>
    </source>
</reference>
<dbReference type="OrthoDB" id="346910at2759"/>
<dbReference type="InterPro" id="IPR036770">
    <property type="entry name" value="Ankyrin_rpt-contain_sf"/>
</dbReference>
<dbReference type="PANTHER" id="PTHR24123:SF33">
    <property type="entry name" value="PROTEIN HOS4"/>
    <property type="match status" value="1"/>
</dbReference>
<comment type="caution">
    <text evidence="3">The sequence shown here is derived from an EMBL/GenBank/DDBJ whole genome shotgun (WGS) entry which is preliminary data.</text>
</comment>
<keyword evidence="4" id="KW-1185">Reference proteome</keyword>
<dbReference type="PANTHER" id="PTHR24123">
    <property type="entry name" value="ANKYRIN REPEAT-CONTAINING"/>
    <property type="match status" value="1"/>
</dbReference>
<proteinExistence type="predicted"/>
<organism evidence="3 4">
    <name type="scientific">Zancudomyces culisetae</name>
    <name type="common">Gut fungus</name>
    <name type="synonym">Smittium culisetae</name>
    <dbReference type="NCBI Taxonomy" id="1213189"/>
    <lineage>
        <taxon>Eukaryota</taxon>
        <taxon>Fungi</taxon>
        <taxon>Fungi incertae sedis</taxon>
        <taxon>Zoopagomycota</taxon>
        <taxon>Kickxellomycotina</taxon>
        <taxon>Harpellomycetes</taxon>
        <taxon>Harpellales</taxon>
        <taxon>Legeriomycetaceae</taxon>
        <taxon>Zancudomyces</taxon>
    </lineage>
</organism>
<dbReference type="Gene3D" id="1.25.40.20">
    <property type="entry name" value="Ankyrin repeat-containing domain"/>
    <property type="match status" value="4"/>
</dbReference>
<evidence type="ECO:0000256" key="1">
    <source>
        <dbReference type="ARBA" id="ARBA00022737"/>
    </source>
</evidence>
<protein>
    <submittedName>
        <fullName evidence="3">Putative ankyrin repeat protein L63</fullName>
    </submittedName>
</protein>
<dbReference type="SUPFAM" id="SSF48403">
    <property type="entry name" value="Ankyrin repeat"/>
    <property type="match status" value="2"/>
</dbReference>
<keyword evidence="2" id="KW-0040">ANK repeat</keyword>
<dbReference type="Pfam" id="PF12796">
    <property type="entry name" value="Ank_2"/>
    <property type="match status" value="1"/>
</dbReference>
<keyword evidence="1" id="KW-0677">Repeat</keyword>
<dbReference type="SMART" id="SM00248">
    <property type="entry name" value="ANK"/>
    <property type="match status" value="10"/>
</dbReference>
<dbReference type="InterPro" id="IPR002110">
    <property type="entry name" value="Ankyrin_rpt"/>
</dbReference>
<evidence type="ECO:0000313" key="4">
    <source>
        <dbReference type="Proteomes" id="UP000188320"/>
    </source>
</evidence>